<evidence type="ECO:0000259" key="5">
    <source>
        <dbReference type="Pfam" id="PF02826"/>
    </source>
</evidence>
<dbReference type="Pfam" id="PF00389">
    <property type="entry name" value="2-Hacid_dh"/>
    <property type="match status" value="1"/>
</dbReference>
<dbReference type="InterPro" id="IPR006140">
    <property type="entry name" value="D-isomer_DH_NAD-bd"/>
</dbReference>
<proteinExistence type="inferred from homology"/>
<dbReference type="InterPro" id="IPR029753">
    <property type="entry name" value="D-isomer_DH_CS"/>
</dbReference>
<evidence type="ECO:0000256" key="2">
    <source>
        <dbReference type="ARBA" id="ARBA00023002"/>
    </source>
</evidence>
<dbReference type="PANTHER" id="PTHR46029">
    <property type="entry name" value="C-TERMINAL-BINDING PROTEIN"/>
    <property type="match status" value="1"/>
</dbReference>
<feature type="domain" description="D-isomer specific 2-hydroxyacid dehydrogenase NAD-binding" evidence="5">
    <location>
        <begin position="108"/>
        <end position="299"/>
    </location>
</feature>
<dbReference type="Pfam" id="PF02826">
    <property type="entry name" value="2-Hacid_dh_C"/>
    <property type="match status" value="1"/>
</dbReference>
<dbReference type="InterPro" id="IPR051638">
    <property type="entry name" value="CTBP_dehydrogenase"/>
</dbReference>
<dbReference type="PROSITE" id="PS00671">
    <property type="entry name" value="D_2_HYDROXYACID_DH_3"/>
    <property type="match status" value="1"/>
</dbReference>
<dbReference type="InterPro" id="IPR029752">
    <property type="entry name" value="D-isomer_DH_CS1"/>
</dbReference>
<dbReference type="RefSeq" id="WP_212492625.1">
    <property type="nucleotide sequence ID" value="NZ_JAFCJH010000009.1"/>
</dbReference>
<comment type="caution">
    <text evidence="6">The sequence shown here is derived from an EMBL/GenBank/DDBJ whole genome shotgun (WGS) entry which is preliminary data.</text>
</comment>
<dbReference type="Proteomes" id="UP001315278">
    <property type="component" value="Unassembled WGS sequence"/>
</dbReference>
<reference evidence="7" key="1">
    <citation type="journal article" date="2021" name="ISME J.">
        <title>Evolutionary origin and ecological implication of a unique nif island in free-living Bradyrhizobium lineages.</title>
        <authorList>
            <person name="Tao J."/>
        </authorList>
    </citation>
    <scope>NUCLEOTIDE SEQUENCE [LARGE SCALE GENOMIC DNA]</scope>
    <source>
        <strain evidence="7">SZCCT0434</strain>
    </source>
</reference>
<dbReference type="InterPro" id="IPR006139">
    <property type="entry name" value="D-isomer_2_OHA_DH_cat_dom"/>
</dbReference>
<dbReference type="InterPro" id="IPR036291">
    <property type="entry name" value="NAD(P)-bd_dom_sf"/>
</dbReference>
<evidence type="ECO:0000259" key="4">
    <source>
        <dbReference type="Pfam" id="PF00389"/>
    </source>
</evidence>
<dbReference type="SUPFAM" id="SSF52283">
    <property type="entry name" value="Formate/glycerate dehydrogenase catalytic domain-like"/>
    <property type="match status" value="1"/>
</dbReference>
<dbReference type="PROSITE" id="PS00670">
    <property type="entry name" value="D_2_HYDROXYACID_DH_2"/>
    <property type="match status" value="1"/>
</dbReference>
<keyword evidence="7" id="KW-1185">Reference proteome</keyword>
<name>A0ABS5FGX5_9BRAD</name>
<accession>A0ABS5FGX5</accession>
<organism evidence="6 7">
    <name type="scientific">Bradyrhizobium jicamae</name>
    <dbReference type="NCBI Taxonomy" id="280332"/>
    <lineage>
        <taxon>Bacteria</taxon>
        <taxon>Pseudomonadati</taxon>
        <taxon>Pseudomonadota</taxon>
        <taxon>Alphaproteobacteria</taxon>
        <taxon>Hyphomicrobiales</taxon>
        <taxon>Nitrobacteraceae</taxon>
        <taxon>Bradyrhizobium</taxon>
    </lineage>
</organism>
<dbReference type="Gene3D" id="3.40.50.720">
    <property type="entry name" value="NAD(P)-binding Rossmann-like Domain"/>
    <property type="match status" value="2"/>
</dbReference>
<evidence type="ECO:0000256" key="1">
    <source>
        <dbReference type="ARBA" id="ARBA00005854"/>
    </source>
</evidence>
<evidence type="ECO:0000256" key="3">
    <source>
        <dbReference type="RuleBase" id="RU003719"/>
    </source>
</evidence>
<evidence type="ECO:0000313" key="6">
    <source>
        <dbReference type="EMBL" id="MBR0796039.1"/>
    </source>
</evidence>
<evidence type="ECO:0000313" key="7">
    <source>
        <dbReference type="Proteomes" id="UP001315278"/>
    </source>
</evidence>
<dbReference type="SUPFAM" id="SSF51735">
    <property type="entry name" value="NAD(P)-binding Rossmann-fold domains"/>
    <property type="match status" value="1"/>
</dbReference>
<keyword evidence="2 3" id="KW-0560">Oxidoreductase</keyword>
<protein>
    <submittedName>
        <fullName evidence="6">C-terminal binding protein</fullName>
    </submittedName>
</protein>
<dbReference type="EMBL" id="JAFCJH010000009">
    <property type="protein sequence ID" value="MBR0796039.1"/>
    <property type="molecule type" value="Genomic_DNA"/>
</dbReference>
<comment type="similarity">
    <text evidence="1 3">Belongs to the D-isomer specific 2-hydroxyacid dehydrogenase family.</text>
</comment>
<feature type="domain" description="D-isomer specific 2-hydroxyacid dehydrogenase catalytic" evidence="4">
    <location>
        <begin position="40"/>
        <end position="330"/>
    </location>
</feature>
<gene>
    <name evidence="6" type="ORF">JQ615_11625</name>
</gene>
<sequence>MTTILYTESVFTDEAFERDLFGSGVEIVRRNVGRLADLEDDVCARTEGLMLFRHFLSAADLARFPKLRVVVRMGVGYDRIDRAEAARLGVTVCNCPDYGTTEVADHAVALMMALRRAVLLHHEAQRRAPEPAPWTPIDDPLVRRLSSLTVGIVGLGRIGTAAALRFKAFGCKVVFFDPALPNGVELALGLERASRLTELLRRSDVLSIHVPLTRETRGMIGADQIALLPRGAVIVNTARGPVLDLDAVEQGLRSGQLAGAGLDVLPVEPPVAPLPGLLQAYRARAPWLEGRLVVTPHSAFASPEAHEDIKRKSAETMRAVLLDHTPQNVIPPQAE</sequence>
<dbReference type="PANTHER" id="PTHR46029:SF7">
    <property type="entry name" value="C-TERMINAL-BINDING PROTEIN"/>
    <property type="match status" value="1"/>
</dbReference>
<dbReference type="InterPro" id="IPR043322">
    <property type="entry name" value="CtBP"/>
</dbReference>
<dbReference type="CDD" id="cd05299">
    <property type="entry name" value="CtBP_dh"/>
    <property type="match status" value="1"/>
</dbReference>
<dbReference type="PROSITE" id="PS00065">
    <property type="entry name" value="D_2_HYDROXYACID_DH_1"/>
    <property type="match status" value="1"/>
</dbReference>